<sequence length="146" mass="15776">MANRKSDLRSASGLAEKSPEFIAEAKASPFLPVDPNTLEGQMTGAILAIKNKPVSEFLGSEGFEVGDCVQVDGGPGRNDGKTVRATNLRTGKVSHIIWSSVFPVGEREVCRCYSMGKATCRCVYVDFEKSRASNPKARRSDHGLLL</sequence>
<keyword evidence="2" id="KW-1185">Reference proteome</keyword>
<reference evidence="1 2" key="1">
    <citation type="journal article" date="2024" name="Commun. Biol.">
        <title>Comparative genomic analysis of thermophilic fungi reveals convergent evolutionary adaptations and gene losses.</title>
        <authorList>
            <person name="Steindorff A.S."/>
            <person name="Aguilar-Pontes M.V."/>
            <person name="Robinson A.J."/>
            <person name="Andreopoulos B."/>
            <person name="LaButti K."/>
            <person name="Kuo A."/>
            <person name="Mondo S."/>
            <person name="Riley R."/>
            <person name="Otillar R."/>
            <person name="Haridas S."/>
            <person name="Lipzen A."/>
            <person name="Grimwood J."/>
            <person name="Schmutz J."/>
            <person name="Clum A."/>
            <person name="Reid I.D."/>
            <person name="Moisan M.C."/>
            <person name="Butler G."/>
            <person name="Nguyen T.T.M."/>
            <person name="Dewar K."/>
            <person name="Conant G."/>
            <person name="Drula E."/>
            <person name="Henrissat B."/>
            <person name="Hansel C."/>
            <person name="Singer S."/>
            <person name="Hutchinson M.I."/>
            <person name="de Vries R.P."/>
            <person name="Natvig D.O."/>
            <person name="Powell A.J."/>
            <person name="Tsang A."/>
            <person name="Grigoriev I.V."/>
        </authorList>
    </citation>
    <scope>NUCLEOTIDE SEQUENCE [LARGE SCALE GENOMIC DNA]</scope>
    <source>
        <strain evidence="1 2">CBS 494.80</strain>
    </source>
</reference>
<dbReference type="Proteomes" id="UP001595075">
    <property type="component" value="Unassembled WGS sequence"/>
</dbReference>
<organism evidence="1 2">
    <name type="scientific">Oculimacula yallundae</name>
    <dbReference type="NCBI Taxonomy" id="86028"/>
    <lineage>
        <taxon>Eukaryota</taxon>
        <taxon>Fungi</taxon>
        <taxon>Dikarya</taxon>
        <taxon>Ascomycota</taxon>
        <taxon>Pezizomycotina</taxon>
        <taxon>Leotiomycetes</taxon>
        <taxon>Helotiales</taxon>
        <taxon>Ploettnerulaceae</taxon>
        <taxon>Oculimacula</taxon>
    </lineage>
</organism>
<proteinExistence type="predicted"/>
<name>A0ABR4CDK2_9HELO</name>
<dbReference type="EMBL" id="JAZHXI010000010">
    <property type="protein sequence ID" value="KAL2067536.1"/>
    <property type="molecule type" value="Genomic_DNA"/>
</dbReference>
<protein>
    <submittedName>
        <fullName evidence="1">Uncharacterized protein</fullName>
    </submittedName>
</protein>
<accession>A0ABR4CDK2</accession>
<evidence type="ECO:0000313" key="2">
    <source>
        <dbReference type="Proteomes" id="UP001595075"/>
    </source>
</evidence>
<evidence type="ECO:0000313" key="1">
    <source>
        <dbReference type="EMBL" id="KAL2067536.1"/>
    </source>
</evidence>
<comment type="caution">
    <text evidence="1">The sequence shown here is derived from an EMBL/GenBank/DDBJ whole genome shotgun (WGS) entry which is preliminary data.</text>
</comment>
<gene>
    <name evidence="1" type="ORF">VTL71DRAFT_1961</name>
</gene>